<dbReference type="AlphaFoldDB" id="A0A8X6U1L5"/>
<evidence type="ECO:0000313" key="2">
    <source>
        <dbReference type="EMBL" id="GFT80517.1"/>
    </source>
</evidence>
<organism evidence="2 3">
    <name type="scientific">Nephila pilipes</name>
    <name type="common">Giant wood spider</name>
    <name type="synonym">Nephila maculata</name>
    <dbReference type="NCBI Taxonomy" id="299642"/>
    <lineage>
        <taxon>Eukaryota</taxon>
        <taxon>Metazoa</taxon>
        <taxon>Ecdysozoa</taxon>
        <taxon>Arthropoda</taxon>
        <taxon>Chelicerata</taxon>
        <taxon>Arachnida</taxon>
        <taxon>Araneae</taxon>
        <taxon>Araneomorphae</taxon>
        <taxon>Entelegynae</taxon>
        <taxon>Araneoidea</taxon>
        <taxon>Nephilidae</taxon>
        <taxon>Nephila</taxon>
    </lineage>
</organism>
<proteinExistence type="predicted"/>
<keyword evidence="3" id="KW-1185">Reference proteome</keyword>
<gene>
    <name evidence="2" type="primary">AVEN_126155_1</name>
    <name evidence="2" type="ORF">NPIL_242711</name>
</gene>
<name>A0A8X6U1L5_NEPPI</name>
<protein>
    <submittedName>
        <fullName evidence="2">Uncharacterized protein</fullName>
    </submittedName>
</protein>
<feature type="transmembrane region" description="Helical" evidence="1">
    <location>
        <begin position="135"/>
        <end position="158"/>
    </location>
</feature>
<feature type="transmembrane region" description="Helical" evidence="1">
    <location>
        <begin position="74"/>
        <end position="96"/>
    </location>
</feature>
<feature type="transmembrane region" description="Helical" evidence="1">
    <location>
        <begin position="12"/>
        <end position="35"/>
    </location>
</feature>
<dbReference type="EMBL" id="BMAW01118563">
    <property type="protein sequence ID" value="GFT80517.1"/>
    <property type="molecule type" value="Genomic_DNA"/>
</dbReference>
<keyword evidence="1" id="KW-0812">Transmembrane</keyword>
<sequence>MQANYLKTTHLFFVMTNLFVICTLPVFLSLVLTYLETDIKPLSKYWALQYQFEDERYKTIVCLVGEYMFRTVRMQYPCVVVLSICVLLYRYSLLLLRLKNSFKIMEFITIPENIMKLGNDYNKIEKKLLVLKDALSTPLFIILLICFCDLYVTMYLVLQKKMTLFLWIELYCNTFSGIVILFSLTIYSAKIPEYMMGIKTTVGFLRDKYEFGSVIRGKEWIISTSSPFFPADNSIDDMEMKTLIASDSV</sequence>
<comment type="caution">
    <text evidence="2">The sequence shown here is derived from an EMBL/GenBank/DDBJ whole genome shotgun (WGS) entry which is preliminary data.</text>
</comment>
<keyword evidence="1" id="KW-0472">Membrane</keyword>
<dbReference type="Proteomes" id="UP000887013">
    <property type="component" value="Unassembled WGS sequence"/>
</dbReference>
<keyword evidence="1" id="KW-1133">Transmembrane helix</keyword>
<accession>A0A8X6U1L5</accession>
<evidence type="ECO:0000256" key="1">
    <source>
        <dbReference type="SAM" id="Phobius"/>
    </source>
</evidence>
<reference evidence="2" key="1">
    <citation type="submission" date="2020-08" db="EMBL/GenBank/DDBJ databases">
        <title>Multicomponent nature underlies the extraordinary mechanical properties of spider dragline silk.</title>
        <authorList>
            <person name="Kono N."/>
            <person name="Nakamura H."/>
            <person name="Mori M."/>
            <person name="Yoshida Y."/>
            <person name="Ohtoshi R."/>
            <person name="Malay A.D."/>
            <person name="Moran D.A.P."/>
            <person name="Tomita M."/>
            <person name="Numata K."/>
            <person name="Arakawa K."/>
        </authorList>
    </citation>
    <scope>NUCLEOTIDE SEQUENCE</scope>
</reference>
<feature type="transmembrane region" description="Helical" evidence="1">
    <location>
        <begin position="164"/>
        <end position="189"/>
    </location>
</feature>
<evidence type="ECO:0000313" key="3">
    <source>
        <dbReference type="Proteomes" id="UP000887013"/>
    </source>
</evidence>